<evidence type="ECO:0000313" key="3">
    <source>
        <dbReference type="EMBL" id="KAK4438446.1"/>
    </source>
</evidence>
<comment type="caution">
    <text evidence="3">The sequence shown here is derived from an EMBL/GenBank/DDBJ whole genome shotgun (WGS) entry which is preliminary data.</text>
</comment>
<dbReference type="EMBL" id="JACGWO010000001">
    <property type="protein sequence ID" value="KAK4438446.1"/>
    <property type="molecule type" value="Genomic_DNA"/>
</dbReference>
<reference evidence="3" key="1">
    <citation type="submission" date="2020-06" db="EMBL/GenBank/DDBJ databases">
        <authorList>
            <person name="Li T."/>
            <person name="Hu X."/>
            <person name="Zhang T."/>
            <person name="Song X."/>
            <person name="Zhang H."/>
            <person name="Dai N."/>
            <person name="Sheng W."/>
            <person name="Hou X."/>
            <person name="Wei L."/>
        </authorList>
    </citation>
    <scope>NUCLEOTIDE SEQUENCE</scope>
    <source>
        <strain evidence="3">3651</strain>
        <tissue evidence="3">Leaf</tissue>
    </source>
</reference>
<dbReference type="AlphaFoldDB" id="A0AAE1YY56"/>
<protein>
    <recommendedName>
        <fullName evidence="2">Reverse transcriptase zinc-binding domain-containing protein</fullName>
    </recommendedName>
</protein>
<feature type="region of interest" description="Disordered" evidence="1">
    <location>
        <begin position="146"/>
        <end position="332"/>
    </location>
</feature>
<feature type="region of interest" description="Disordered" evidence="1">
    <location>
        <begin position="544"/>
        <end position="570"/>
    </location>
</feature>
<organism evidence="3 4">
    <name type="scientific">Sesamum alatum</name>
    <dbReference type="NCBI Taxonomy" id="300844"/>
    <lineage>
        <taxon>Eukaryota</taxon>
        <taxon>Viridiplantae</taxon>
        <taxon>Streptophyta</taxon>
        <taxon>Embryophyta</taxon>
        <taxon>Tracheophyta</taxon>
        <taxon>Spermatophyta</taxon>
        <taxon>Magnoliopsida</taxon>
        <taxon>eudicotyledons</taxon>
        <taxon>Gunneridae</taxon>
        <taxon>Pentapetalae</taxon>
        <taxon>asterids</taxon>
        <taxon>lamiids</taxon>
        <taxon>Lamiales</taxon>
        <taxon>Pedaliaceae</taxon>
        <taxon>Sesamum</taxon>
    </lineage>
</organism>
<sequence>MDLGFNISLSEEERESVQVPLGVWKKGPDPSMTLVGRLLSDKPVNFEAFRTAILRFMNPGKEMVEGYVDPGRNTPFGPWLRQNNASPNTFTSTPASSFPTGRGAAFPTIARHSNHQTMVGNPVRRGSAIFGDFRKEGPAQLQHGTPIIKQKSDSGQTSHNACDGKEATLKENDGPQLIEGTCQKPEPSTIKNPTTKTLVEGPDYSITKPSPTEPKPETLAHKPTQHSNYPSKTQNSPSSHTIINPTSKTQNSPSIQPTLANFNTKYSPSEPKPKTHTHTQTQHMPYPSTTQNRRGPQPYMNETGSSSLTASKYPPTPMQNTLAPTIHDPPRNTKTLSLTLPTELVHGPIIPTETLIQAFAKPISSRATPSQVPERVRLFAWKTCQNAIPTVDNFARRGMMSFPGCPVCGEESEDVGHALLLCPGARLFWAISELPWRVVQEWNGGCEEWMRMAASKLDAGQFAWFLMVAWLIWNHRNKILMEGHQEDALGMITNTRRYFLAFSEAQVQHPDLRLRREHVKWHPPPRGFVKINFDGALLKQHHGAGAGAVARDETASVDKEQQPDDENLEPADDILIEVDNTLETALIGGGTLQQDDNTAGPFNHVGIKIDGPLPSDRQPSHENHEVD</sequence>
<name>A0AAE1YY56_9LAMI</name>
<evidence type="ECO:0000259" key="2">
    <source>
        <dbReference type="Pfam" id="PF13966"/>
    </source>
</evidence>
<dbReference type="InterPro" id="IPR052929">
    <property type="entry name" value="RNase_H-like_EbsB-rel"/>
</dbReference>
<feature type="compositionally biased region" description="Polar residues" evidence="1">
    <location>
        <begin position="287"/>
        <end position="310"/>
    </location>
</feature>
<dbReference type="Proteomes" id="UP001293254">
    <property type="component" value="Unassembled WGS sequence"/>
</dbReference>
<keyword evidence="4" id="KW-1185">Reference proteome</keyword>
<feature type="compositionally biased region" description="Basic and acidic residues" evidence="1">
    <location>
        <begin position="162"/>
        <end position="173"/>
    </location>
</feature>
<dbReference type="InterPro" id="IPR026960">
    <property type="entry name" value="RVT-Znf"/>
</dbReference>
<gene>
    <name evidence="3" type="ORF">Salat_0178900</name>
</gene>
<dbReference type="Pfam" id="PF13966">
    <property type="entry name" value="zf-RVT"/>
    <property type="match status" value="1"/>
</dbReference>
<evidence type="ECO:0000256" key="1">
    <source>
        <dbReference type="SAM" id="MobiDB-lite"/>
    </source>
</evidence>
<feature type="compositionally biased region" description="Basic and acidic residues" evidence="1">
    <location>
        <begin position="550"/>
        <end position="562"/>
    </location>
</feature>
<dbReference type="PANTHER" id="PTHR47074">
    <property type="entry name" value="BNAC02G40300D PROTEIN"/>
    <property type="match status" value="1"/>
</dbReference>
<accession>A0AAE1YY56</accession>
<dbReference type="PANTHER" id="PTHR47074:SF48">
    <property type="entry name" value="POLYNUCLEOTIDYL TRANSFERASE, RIBONUCLEASE H-LIKE SUPERFAMILY PROTEIN"/>
    <property type="match status" value="1"/>
</dbReference>
<feature type="compositionally biased region" description="Basic and acidic residues" evidence="1">
    <location>
        <begin position="618"/>
        <end position="627"/>
    </location>
</feature>
<evidence type="ECO:0000313" key="4">
    <source>
        <dbReference type="Proteomes" id="UP001293254"/>
    </source>
</evidence>
<feature type="compositionally biased region" description="Polar residues" evidence="1">
    <location>
        <begin position="225"/>
        <end position="267"/>
    </location>
</feature>
<reference evidence="3" key="2">
    <citation type="journal article" date="2024" name="Plant">
        <title>Genomic evolution and insights into agronomic trait innovations of Sesamum species.</title>
        <authorList>
            <person name="Miao H."/>
            <person name="Wang L."/>
            <person name="Qu L."/>
            <person name="Liu H."/>
            <person name="Sun Y."/>
            <person name="Le M."/>
            <person name="Wang Q."/>
            <person name="Wei S."/>
            <person name="Zheng Y."/>
            <person name="Lin W."/>
            <person name="Duan Y."/>
            <person name="Cao H."/>
            <person name="Xiong S."/>
            <person name="Wang X."/>
            <person name="Wei L."/>
            <person name="Li C."/>
            <person name="Ma Q."/>
            <person name="Ju M."/>
            <person name="Zhao R."/>
            <person name="Li G."/>
            <person name="Mu C."/>
            <person name="Tian Q."/>
            <person name="Mei H."/>
            <person name="Zhang T."/>
            <person name="Gao T."/>
            <person name="Zhang H."/>
        </authorList>
    </citation>
    <scope>NUCLEOTIDE SEQUENCE</scope>
    <source>
        <strain evidence="3">3651</strain>
    </source>
</reference>
<proteinExistence type="predicted"/>
<feature type="domain" description="Reverse transcriptase zinc-binding" evidence="2">
    <location>
        <begin position="370"/>
        <end position="429"/>
    </location>
</feature>
<feature type="region of interest" description="Disordered" evidence="1">
    <location>
        <begin position="590"/>
        <end position="627"/>
    </location>
</feature>